<evidence type="ECO:0000256" key="9">
    <source>
        <dbReference type="ARBA" id="ARBA00022989"/>
    </source>
</evidence>
<name>A0A511XG77_9PROT</name>
<gene>
    <name evidence="18" type="primary">cyoD-1</name>
    <name evidence="18" type="ORF">AOE01nite_01800</name>
</gene>
<dbReference type="GO" id="GO:0005886">
    <property type="term" value="C:plasma membrane"/>
    <property type="evidence" value="ECO:0007669"/>
    <property type="project" value="UniProtKB-SubCell"/>
</dbReference>
<reference evidence="18 19" key="1">
    <citation type="submission" date="2019-07" db="EMBL/GenBank/DDBJ databases">
        <title>Whole genome shotgun sequence of Acetobacter oeni NBRC 105207.</title>
        <authorList>
            <person name="Hosoyama A."/>
            <person name="Uohara A."/>
            <person name="Ohji S."/>
            <person name="Ichikawa N."/>
        </authorList>
    </citation>
    <scope>NUCLEOTIDE SEQUENCE [LARGE SCALE GENOMIC DNA]</scope>
    <source>
        <strain evidence="18 19">NBRC 105207</strain>
    </source>
</reference>
<evidence type="ECO:0000256" key="12">
    <source>
        <dbReference type="ARBA" id="ARBA00025694"/>
    </source>
</evidence>
<evidence type="ECO:0000256" key="7">
    <source>
        <dbReference type="ARBA" id="ARBA00022692"/>
    </source>
</evidence>
<accession>A0A511XG77</accession>
<evidence type="ECO:0000256" key="17">
    <source>
        <dbReference type="SAM" id="Phobius"/>
    </source>
</evidence>
<dbReference type="GO" id="GO:0015078">
    <property type="term" value="F:proton transmembrane transporter activity"/>
    <property type="evidence" value="ECO:0007669"/>
    <property type="project" value="TreeGrafter"/>
</dbReference>
<dbReference type="PANTHER" id="PTHR36835:SF1">
    <property type="entry name" value="CYTOCHROME BO(3) UBIQUINOL OXIDASE SUBUNIT 4"/>
    <property type="match status" value="1"/>
</dbReference>
<evidence type="ECO:0000313" key="19">
    <source>
        <dbReference type="Proteomes" id="UP000321746"/>
    </source>
</evidence>
<keyword evidence="19" id="KW-1185">Reference proteome</keyword>
<evidence type="ECO:0000256" key="6">
    <source>
        <dbReference type="ARBA" id="ARBA00022475"/>
    </source>
</evidence>
<evidence type="ECO:0000256" key="13">
    <source>
        <dbReference type="ARBA" id="ARBA00030071"/>
    </source>
</evidence>
<comment type="subunit">
    <text evidence="3">Heterooctamer of two A chains, two B chains, two C chains and two D chains.</text>
</comment>
<evidence type="ECO:0000256" key="1">
    <source>
        <dbReference type="ARBA" id="ARBA00004651"/>
    </source>
</evidence>
<evidence type="ECO:0000256" key="14">
    <source>
        <dbReference type="ARBA" id="ARBA00030211"/>
    </source>
</evidence>
<evidence type="ECO:0000256" key="3">
    <source>
        <dbReference type="ARBA" id="ARBA00011700"/>
    </source>
</evidence>
<evidence type="ECO:0000256" key="2">
    <source>
        <dbReference type="ARBA" id="ARBA00008079"/>
    </source>
</evidence>
<dbReference type="InterPro" id="IPR005171">
    <property type="entry name" value="Cyt_c_oxidase_su4_prok"/>
</dbReference>
<evidence type="ECO:0000256" key="11">
    <source>
        <dbReference type="ARBA" id="ARBA00023136"/>
    </source>
</evidence>
<evidence type="ECO:0000256" key="5">
    <source>
        <dbReference type="ARBA" id="ARBA00022448"/>
    </source>
</evidence>
<organism evidence="18 19">
    <name type="scientific">Acetobacter oeni</name>
    <dbReference type="NCBI Taxonomy" id="304077"/>
    <lineage>
        <taxon>Bacteria</taxon>
        <taxon>Pseudomonadati</taxon>
        <taxon>Pseudomonadota</taxon>
        <taxon>Alphaproteobacteria</taxon>
        <taxon>Acetobacterales</taxon>
        <taxon>Acetobacteraceae</taxon>
        <taxon>Acetobacter</taxon>
    </lineage>
</organism>
<dbReference type="InterPro" id="IPR050968">
    <property type="entry name" value="Cytochrome_c_oxidase_bac_sub4"/>
</dbReference>
<dbReference type="NCBIfam" id="TIGR02847">
    <property type="entry name" value="CyoD"/>
    <property type="match status" value="1"/>
</dbReference>
<dbReference type="PANTHER" id="PTHR36835">
    <property type="entry name" value="CYTOCHROME BO(3) UBIQUINOL OXIDASE SUBUNIT 4"/>
    <property type="match status" value="1"/>
</dbReference>
<dbReference type="GO" id="GO:0009319">
    <property type="term" value="C:cytochrome o ubiquinol oxidase complex"/>
    <property type="evidence" value="ECO:0007669"/>
    <property type="project" value="TreeGrafter"/>
</dbReference>
<keyword evidence="5" id="KW-0813">Transport</keyword>
<evidence type="ECO:0000256" key="10">
    <source>
        <dbReference type="ARBA" id="ARBA00023002"/>
    </source>
</evidence>
<dbReference type="Proteomes" id="UP000321746">
    <property type="component" value="Unassembled WGS sequence"/>
</dbReference>
<dbReference type="InterPro" id="IPR014210">
    <property type="entry name" value="Cyt_o_ubiqinol_oxidase_su4"/>
</dbReference>
<evidence type="ECO:0000256" key="8">
    <source>
        <dbReference type="ARBA" id="ARBA00022982"/>
    </source>
</evidence>
<keyword evidence="9 17" id="KW-1133">Transmembrane helix</keyword>
<feature type="transmembrane region" description="Helical" evidence="17">
    <location>
        <begin position="16"/>
        <end position="36"/>
    </location>
</feature>
<evidence type="ECO:0000256" key="15">
    <source>
        <dbReference type="ARBA" id="ARBA00031887"/>
    </source>
</evidence>
<feature type="transmembrane region" description="Helical" evidence="17">
    <location>
        <begin position="48"/>
        <end position="69"/>
    </location>
</feature>
<dbReference type="EMBL" id="BJYG01000001">
    <property type="protein sequence ID" value="GEN61956.1"/>
    <property type="molecule type" value="Genomic_DNA"/>
</dbReference>
<sequence length="110" mass="11745">MSTDHSAHSESGHGGAGAYAIGFVLAVILTAASFMIVMGHSLSPSGTLMAISVLAAIQVVVHLIFFLHMNTTAEAKWNNNVFLFTLMFVAIFIVGTLFIMDNTAAHMMSR</sequence>
<keyword evidence="7 17" id="KW-0812">Transmembrane</keyword>
<keyword evidence="6" id="KW-1003">Cell membrane</keyword>
<comment type="caution">
    <text evidence="18">The sequence shown here is derived from an EMBL/GenBank/DDBJ whole genome shotgun (WGS) entry which is preliminary data.</text>
</comment>
<dbReference type="GO" id="GO:0015990">
    <property type="term" value="P:electron transport coupled proton transport"/>
    <property type="evidence" value="ECO:0007669"/>
    <property type="project" value="InterPro"/>
</dbReference>
<evidence type="ECO:0000256" key="4">
    <source>
        <dbReference type="ARBA" id="ARBA00014689"/>
    </source>
</evidence>
<proteinExistence type="inferred from homology"/>
<protein>
    <recommendedName>
        <fullName evidence="4">Cytochrome bo(3) ubiquinol oxidase subunit 4</fullName>
    </recommendedName>
    <alternativeName>
        <fullName evidence="16">Cytochrome o ubiquinol oxidase subunit 4</fullName>
    </alternativeName>
    <alternativeName>
        <fullName evidence="13">Oxidase bo(3) subunit 4</fullName>
    </alternativeName>
    <alternativeName>
        <fullName evidence="14">Ubiquinol oxidase polypeptide IV</fullName>
    </alternativeName>
    <alternativeName>
        <fullName evidence="15">Ubiquinol oxidase subunit 4</fullName>
    </alternativeName>
</protein>
<keyword evidence="8" id="KW-0249">Electron transport</keyword>
<comment type="subcellular location">
    <subcellularLocation>
        <location evidence="1">Cell membrane</location>
        <topology evidence="1">Multi-pass membrane protein</topology>
    </subcellularLocation>
</comment>
<dbReference type="Pfam" id="PF03626">
    <property type="entry name" value="COX4_pro"/>
    <property type="match status" value="1"/>
</dbReference>
<dbReference type="AlphaFoldDB" id="A0A511XG77"/>
<evidence type="ECO:0000313" key="18">
    <source>
        <dbReference type="EMBL" id="GEN61956.1"/>
    </source>
</evidence>
<dbReference type="GO" id="GO:0009486">
    <property type="term" value="F:cytochrome bo3 ubiquinol oxidase activity"/>
    <property type="evidence" value="ECO:0007669"/>
    <property type="project" value="InterPro"/>
</dbReference>
<keyword evidence="11 17" id="KW-0472">Membrane</keyword>
<feature type="transmembrane region" description="Helical" evidence="17">
    <location>
        <begin position="81"/>
        <end position="100"/>
    </location>
</feature>
<comment type="function">
    <text evidence="12">Cytochrome bo(3) ubiquinol terminal oxidase is the component of the aerobic respiratory chain of E.coli that predominates when cells are grown at high aeration. Has proton pump activity across the membrane in addition to electron transfer, pumping 2 protons/electron.</text>
</comment>
<dbReference type="OrthoDB" id="2375888at2"/>
<evidence type="ECO:0000256" key="16">
    <source>
        <dbReference type="ARBA" id="ARBA00032185"/>
    </source>
</evidence>
<keyword evidence="10" id="KW-0560">Oxidoreductase</keyword>
<dbReference type="GO" id="GO:0019646">
    <property type="term" value="P:aerobic electron transport chain"/>
    <property type="evidence" value="ECO:0007669"/>
    <property type="project" value="TreeGrafter"/>
</dbReference>
<dbReference type="RefSeq" id="WP_146884987.1">
    <property type="nucleotide sequence ID" value="NZ_BJYG01000001.1"/>
</dbReference>
<comment type="similarity">
    <text evidence="2">Belongs to the cytochrome c oxidase bacterial subunit 4 family.</text>
</comment>